<evidence type="ECO:0000313" key="1">
    <source>
        <dbReference type="EMBL" id="MCP2164989.1"/>
    </source>
</evidence>
<sequence>MASPTFTRDTTRFCRRVVSYLPGQYTCHSQLELSADGRSVLLHLALLARFSVALNRHETARLLRALDAESVAHVNVQHERTGHHDLVVRPHRDLLDLPAHARCAPVMRLDLCTSAEHGIQLIFPAPELYALRQALSAAYLQSTVEVAR</sequence>
<accession>A0AAE3KG11</accession>
<comment type="caution">
    <text evidence="1">The sequence shown here is derived from an EMBL/GenBank/DDBJ whole genome shotgun (WGS) entry which is preliminary data.</text>
</comment>
<reference evidence="1" key="1">
    <citation type="submission" date="2022-06" db="EMBL/GenBank/DDBJ databases">
        <title>Genomic Encyclopedia of Archaeal and Bacterial Type Strains, Phase II (KMG-II): from individual species to whole genera.</title>
        <authorList>
            <person name="Goeker M."/>
        </authorList>
    </citation>
    <scope>NUCLEOTIDE SEQUENCE</scope>
    <source>
        <strain evidence="1">DSM 43935</strain>
    </source>
</reference>
<evidence type="ECO:0000313" key="2">
    <source>
        <dbReference type="Proteomes" id="UP001206128"/>
    </source>
</evidence>
<name>A0AAE3KG11_9PSEU</name>
<dbReference type="RefSeq" id="WP_253769377.1">
    <property type="nucleotide sequence ID" value="NZ_JAMTCK010000004.1"/>
</dbReference>
<organism evidence="1 2">
    <name type="scientific">Goodfellowiella coeruleoviolacea</name>
    <dbReference type="NCBI Taxonomy" id="334858"/>
    <lineage>
        <taxon>Bacteria</taxon>
        <taxon>Bacillati</taxon>
        <taxon>Actinomycetota</taxon>
        <taxon>Actinomycetes</taxon>
        <taxon>Pseudonocardiales</taxon>
        <taxon>Pseudonocardiaceae</taxon>
        <taxon>Goodfellowiella</taxon>
    </lineage>
</organism>
<gene>
    <name evidence="1" type="ORF">LX83_001838</name>
</gene>
<dbReference type="Proteomes" id="UP001206128">
    <property type="component" value="Unassembled WGS sequence"/>
</dbReference>
<dbReference type="EMBL" id="JAMTCK010000004">
    <property type="protein sequence ID" value="MCP2164989.1"/>
    <property type="molecule type" value="Genomic_DNA"/>
</dbReference>
<dbReference type="AlphaFoldDB" id="A0AAE3KG11"/>
<protein>
    <submittedName>
        <fullName evidence="1">Uncharacterized protein</fullName>
    </submittedName>
</protein>
<proteinExistence type="predicted"/>
<keyword evidence="2" id="KW-1185">Reference proteome</keyword>